<dbReference type="NCBIfam" id="TIGR01498">
    <property type="entry name" value="folK"/>
    <property type="match status" value="1"/>
</dbReference>
<dbReference type="InterPro" id="IPR000550">
    <property type="entry name" value="Hppk"/>
</dbReference>
<evidence type="ECO:0000256" key="7">
    <source>
        <dbReference type="ARBA" id="ARBA00022840"/>
    </source>
</evidence>
<evidence type="ECO:0000256" key="4">
    <source>
        <dbReference type="ARBA" id="ARBA00022679"/>
    </source>
</evidence>
<dbReference type="PANTHER" id="PTHR43071">
    <property type="entry name" value="2-AMINO-4-HYDROXY-6-HYDROXYMETHYLDIHYDROPTERIDINE PYROPHOSPHOKINASE"/>
    <property type="match status" value="1"/>
</dbReference>
<evidence type="ECO:0000256" key="5">
    <source>
        <dbReference type="ARBA" id="ARBA00022741"/>
    </source>
</evidence>
<evidence type="ECO:0000256" key="3">
    <source>
        <dbReference type="ARBA" id="ARBA00013253"/>
    </source>
</evidence>
<organism evidence="10 11">
    <name type="scientific">Gemella bergeri ATCC 700627</name>
    <dbReference type="NCBI Taxonomy" id="1321820"/>
    <lineage>
        <taxon>Bacteria</taxon>
        <taxon>Bacillati</taxon>
        <taxon>Bacillota</taxon>
        <taxon>Bacilli</taxon>
        <taxon>Bacillales</taxon>
        <taxon>Gemellaceae</taxon>
        <taxon>Gemella</taxon>
    </lineage>
</organism>
<evidence type="ECO:0000256" key="2">
    <source>
        <dbReference type="ARBA" id="ARBA00005051"/>
    </source>
</evidence>
<dbReference type="eggNOG" id="COG0801">
    <property type="taxonomic scope" value="Bacteria"/>
</dbReference>
<evidence type="ECO:0000313" key="11">
    <source>
        <dbReference type="Proteomes" id="UP000016637"/>
    </source>
</evidence>
<evidence type="ECO:0000259" key="9">
    <source>
        <dbReference type="Pfam" id="PF01288"/>
    </source>
</evidence>
<dbReference type="Proteomes" id="UP000016637">
    <property type="component" value="Unassembled WGS sequence"/>
</dbReference>
<keyword evidence="6 10" id="KW-0418">Kinase</keyword>
<evidence type="ECO:0000313" key="10">
    <source>
        <dbReference type="EMBL" id="ERK58794.1"/>
    </source>
</evidence>
<name>U2QRE8_9BACL</name>
<gene>
    <name evidence="10" type="ORF">HMPREF1983_00694</name>
</gene>
<accession>U2QRE8</accession>
<dbReference type="GO" id="GO:0016301">
    <property type="term" value="F:kinase activity"/>
    <property type="evidence" value="ECO:0007669"/>
    <property type="project" value="UniProtKB-KW"/>
</dbReference>
<dbReference type="InterPro" id="IPR035907">
    <property type="entry name" value="Hppk_sf"/>
</dbReference>
<comment type="catalytic activity">
    <reaction evidence="1">
        <text>6-hydroxymethyl-7,8-dihydropterin + ATP = (7,8-dihydropterin-6-yl)methyl diphosphate + AMP + H(+)</text>
        <dbReference type="Rhea" id="RHEA:11412"/>
        <dbReference type="ChEBI" id="CHEBI:15378"/>
        <dbReference type="ChEBI" id="CHEBI:30616"/>
        <dbReference type="ChEBI" id="CHEBI:44841"/>
        <dbReference type="ChEBI" id="CHEBI:72950"/>
        <dbReference type="ChEBI" id="CHEBI:456215"/>
        <dbReference type="EC" id="2.7.6.3"/>
    </reaction>
</comment>
<comment type="pathway">
    <text evidence="2">Cofactor biosynthesis; tetrahydrofolate biosynthesis; 2-amino-4-hydroxy-6-hydroxymethyl-7,8-dihydropteridine diphosphate from 7,8-dihydroneopterin triphosphate: step 4/4.</text>
</comment>
<dbReference type="Gene3D" id="3.30.70.560">
    <property type="entry name" value="7,8-Dihydro-6-hydroxymethylpterin-pyrophosphokinase HPPK"/>
    <property type="match status" value="1"/>
</dbReference>
<feature type="domain" description="7,8-dihydro-6-hydroxymethylpterin-pyrophosphokinase" evidence="9">
    <location>
        <begin position="3"/>
        <end position="129"/>
    </location>
</feature>
<evidence type="ECO:0000256" key="1">
    <source>
        <dbReference type="ARBA" id="ARBA00000198"/>
    </source>
</evidence>
<dbReference type="HOGENOM" id="CLU_097916_1_2_9"/>
<evidence type="ECO:0000256" key="8">
    <source>
        <dbReference type="ARBA" id="ARBA00022909"/>
    </source>
</evidence>
<dbReference type="UniPathway" id="UPA00077">
    <property type="reaction ID" value="UER00155"/>
</dbReference>
<dbReference type="Pfam" id="PF01288">
    <property type="entry name" value="HPPK"/>
    <property type="match status" value="1"/>
</dbReference>
<evidence type="ECO:0000256" key="6">
    <source>
        <dbReference type="ARBA" id="ARBA00022777"/>
    </source>
</evidence>
<dbReference type="AlphaFoldDB" id="U2QRE8"/>
<keyword evidence="11" id="KW-1185">Reference proteome</keyword>
<keyword evidence="7" id="KW-0067">ATP-binding</keyword>
<dbReference type="PATRIC" id="fig|1321820.3.peg.680"/>
<comment type="caution">
    <text evidence="10">The sequence shown here is derived from an EMBL/GenBank/DDBJ whole genome shotgun (WGS) entry which is preliminary data.</text>
</comment>
<dbReference type="PANTHER" id="PTHR43071:SF1">
    <property type="entry name" value="2-AMINO-4-HYDROXY-6-HYDROXYMETHYLDIHYDROPTERIDINE PYROPHOSPHOKINASE"/>
    <property type="match status" value="1"/>
</dbReference>
<keyword evidence="5" id="KW-0547">Nucleotide-binding</keyword>
<dbReference type="SUPFAM" id="SSF55083">
    <property type="entry name" value="6-hydroxymethyl-7,8-dihydropterin pyrophosphokinase, HPPK"/>
    <property type="match status" value="1"/>
</dbReference>
<proteinExistence type="predicted"/>
<protein>
    <recommendedName>
        <fullName evidence="3">2-amino-4-hydroxy-6-hydroxymethyldihydropteridine diphosphokinase</fullName>
        <ecNumber evidence="3">2.7.6.3</ecNumber>
    </recommendedName>
</protein>
<dbReference type="GO" id="GO:0046654">
    <property type="term" value="P:tetrahydrofolate biosynthetic process"/>
    <property type="evidence" value="ECO:0007669"/>
    <property type="project" value="UniProtKB-UniPathway"/>
</dbReference>
<reference evidence="10 11" key="1">
    <citation type="submission" date="2013-08" db="EMBL/GenBank/DDBJ databases">
        <authorList>
            <person name="Weinstock G."/>
            <person name="Sodergren E."/>
            <person name="Wylie T."/>
            <person name="Fulton L."/>
            <person name="Fulton R."/>
            <person name="Fronick C."/>
            <person name="O'Laughlin M."/>
            <person name="Godfrey J."/>
            <person name="Miner T."/>
            <person name="Herter B."/>
            <person name="Appelbaum E."/>
            <person name="Cordes M."/>
            <person name="Lek S."/>
            <person name="Wollam A."/>
            <person name="Pepin K.H."/>
            <person name="Palsikar V.B."/>
            <person name="Mitreva M."/>
            <person name="Wilson R.K."/>
        </authorList>
    </citation>
    <scope>NUCLEOTIDE SEQUENCE [LARGE SCALE GENOMIC DNA]</scope>
    <source>
        <strain evidence="10 11">ATCC 700627</strain>
    </source>
</reference>
<sequence length="156" mass="18016">MIILALGTNLEPREQYLISALENIEKVGIKIEKSSSIYETSAWGGVATNNFLNMCIVVDYKKSAYELLEDIQQIEHNLGRVRKEHWGDRTIDIDIIEFNGEVFNDEKLIVPHKYLHERNFVLLPILEICGDILINNRSVKNSLDKLDSQIKVYKKL</sequence>
<dbReference type="GO" id="GO:0003848">
    <property type="term" value="F:2-amino-4-hydroxy-6-hydroxymethyldihydropteridine diphosphokinase activity"/>
    <property type="evidence" value="ECO:0007669"/>
    <property type="project" value="UniProtKB-EC"/>
</dbReference>
<keyword evidence="8" id="KW-0289">Folate biosynthesis</keyword>
<dbReference type="CDD" id="cd00483">
    <property type="entry name" value="HPPK"/>
    <property type="match status" value="1"/>
</dbReference>
<dbReference type="EMBL" id="AWVP01000043">
    <property type="protein sequence ID" value="ERK58794.1"/>
    <property type="molecule type" value="Genomic_DNA"/>
</dbReference>
<keyword evidence="4" id="KW-0808">Transferase</keyword>
<dbReference type="EC" id="2.7.6.3" evidence="3"/>
<dbReference type="GO" id="GO:0046656">
    <property type="term" value="P:folic acid biosynthetic process"/>
    <property type="evidence" value="ECO:0007669"/>
    <property type="project" value="UniProtKB-KW"/>
</dbReference>
<dbReference type="RefSeq" id="WP_021753335.1">
    <property type="nucleotide sequence ID" value="NZ_KI271858.1"/>
</dbReference>
<dbReference type="GO" id="GO:0005524">
    <property type="term" value="F:ATP binding"/>
    <property type="evidence" value="ECO:0007669"/>
    <property type="project" value="UniProtKB-KW"/>
</dbReference>